<evidence type="ECO:0000313" key="2">
    <source>
        <dbReference type="Proteomes" id="UP001597343"/>
    </source>
</evidence>
<dbReference type="RefSeq" id="WP_386045443.1">
    <property type="nucleotide sequence ID" value="NZ_JBHUIO010000005.1"/>
</dbReference>
<dbReference type="EMBL" id="JBHUIO010000005">
    <property type="protein sequence ID" value="MFD2169920.1"/>
    <property type="molecule type" value="Genomic_DNA"/>
</dbReference>
<organism evidence="1 2">
    <name type="scientific">Tumebacillus lipolyticus</name>
    <dbReference type="NCBI Taxonomy" id="1280370"/>
    <lineage>
        <taxon>Bacteria</taxon>
        <taxon>Bacillati</taxon>
        <taxon>Bacillota</taxon>
        <taxon>Bacilli</taxon>
        <taxon>Bacillales</taxon>
        <taxon>Alicyclobacillaceae</taxon>
        <taxon>Tumebacillus</taxon>
    </lineage>
</organism>
<sequence>MSKHVSMVKALICGALMVMVVTVVVQSFGANHTLQAEVVWPIGNSPIIG</sequence>
<keyword evidence="2" id="KW-1185">Reference proteome</keyword>
<accession>A0ABW4ZWE0</accession>
<evidence type="ECO:0000313" key="1">
    <source>
        <dbReference type="EMBL" id="MFD2169920.1"/>
    </source>
</evidence>
<gene>
    <name evidence="1" type="ORF">ACFSOY_07925</name>
</gene>
<name>A0ABW4ZWE0_9BACL</name>
<protein>
    <submittedName>
        <fullName evidence="1">Uncharacterized protein</fullName>
    </submittedName>
</protein>
<comment type="caution">
    <text evidence="1">The sequence shown here is derived from an EMBL/GenBank/DDBJ whole genome shotgun (WGS) entry which is preliminary data.</text>
</comment>
<reference evidence="2" key="1">
    <citation type="journal article" date="2019" name="Int. J. Syst. Evol. Microbiol.">
        <title>The Global Catalogue of Microorganisms (GCM) 10K type strain sequencing project: providing services to taxonomists for standard genome sequencing and annotation.</title>
        <authorList>
            <consortium name="The Broad Institute Genomics Platform"/>
            <consortium name="The Broad Institute Genome Sequencing Center for Infectious Disease"/>
            <person name="Wu L."/>
            <person name="Ma J."/>
        </authorList>
    </citation>
    <scope>NUCLEOTIDE SEQUENCE [LARGE SCALE GENOMIC DNA]</scope>
    <source>
        <strain evidence="2">CGMCC 1.13574</strain>
    </source>
</reference>
<dbReference type="Proteomes" id="UP001597343">
    <property type="component" value="Unassembled WGS sequence"/>
</dbReference>
<proteinExistence type="predicted"/>